<sequence>MESHHEVEQYWAKKAENIGEAILLKSIAQSFFNDPNHRSLREHFGILFSTASVLYFEYSTAGRKSILDLVMNRKKGDDLDETLTIPRKRIETASLIATHTARNWIRRNPTPEQAQNLIAESRSRLWKLLAGSCLLVTSGESLFAFDTPINKDWADFLQRVL</sequence>
<dbReference type="AlphaFoldDB" id="A0A0F8Y451"/>
<name>A0A0F8Y451_9ZZZZ</name>
<protein>
    <submittedName>
        <fullName evidence="1">Uncharacterized protein</fullName>
    </submittedName>
</protein>
<reference evidence="1" key="1">
    <citation type="journal article" date="2015" name="Nature">
        <title>Complex archaea that bridge the gap between prokaryotes and eukaryotes.</title>
        <authorList>
            <person name="Spang A."/>
            <person name="Saw J.H."/>
            <person name="Jorgensen S.L."/>
            <person name="Zaremba-Niedzwiedzka K."/>
            <person name="Martijn J."/>
            <person name="Lind A.E."/>
            <person name="van Eijk R."/>
            <person name="Schleper C."/>
            <person name="Guy L."/>
            <person name="Ettema T.J."/>
        </authorList>
    </citation>
    <scope>NUCLEOTIDE SEQUENCE</scope>
</reference>
<gene>
    <name evidence="1" type="ORF">LCGC14_2944670</name>
</gene>
<accession>A0A0F8Y451</accession>
<evidence type="ECO:0000313" key="1">
    <source>
        <dbReference type="EMBL" id="KKK68375.1"/>
    </source>
</evidence>
<comment type="caution">
    <text evidence="1">The sequence shown here is derived from an EMBL/GenBank/DDBJ whole genome shotgun (WGS) entry which is preliminary data.</text>
</comment>
<organism evidence="1">
    <name type="scientific">marine sediment metagenome</name>
    <dbReference type="NCBI Taxonomy" id="412755"/>
    <lineage>
        <taxon>unclassified sequences</taxon>
        <taxon>metagenomes</taxon>
        <taxon>ecological metagenomes</taxon>
    </lineage>
</organism>
<dbReference type="EMBL" id="LAZR01059168">
    <property type="protein sequence ID" value="KKK68375.1"/>
    <property type="molecule type" value="Genomic_DNA"/>
</dbReference>
<proteinExistence type="predicted"/>